<dbReference type="Proteomes" id="UP000259221">
    <property type="component" value="Unassembled WGS sequence"/>
</dbReference>
<sequence>MRRAIEWWCYFNSENPSDPKQFITSECFKPKTKKIIIDDNPIGPAHLDTGFNLCKADYHPDISIRKGTMC</sequence>
<dbReference type="EMBL" id="LRTV01000011">
    <property type="protein sequence ID" value="RFD78353.1"/>
    <property type="molecule type" value="Genomic_DNA"/>
</dbReference>
<organism evidence="1 2">
    <name type="scientific">Gardnerella vaginalis</name>
    <dbReference type="NCBI Taxonomy" id="2702"/>
    <lineage>
        <taxon>Bacteria</taxon>
        <taxon>Bacillati</taxon>
        <taxon>Actinomycetota</taxon>
        <taxon>Actinomycetes</taxon>
        <taxon>Bifidobacteriales</taxon>
        <taxon>Bifidobacteriaceae</taxon>
        <taxon>Gardnerella</taxon>
    </lineage>
</organism>
<comment type="caution">
    <text evidence="1">The sequence shown here is derived from an EMBL/GenBank/DDBJ whole genome shotgun (WGS) entry which is preliminary data.</text>
</comment>
<reference evidence="1 2" key="1">
    <citation type="submission" date="2016-02" db="EMBL/GenBank/DDBJ databases">
        <authorList>
            <person name="Alioto T."/>
            <person name="Alioto T."/>
        </authorList>
    </citation>
    <scope>NUCLEOTIDE SEQUENCE [LARGE SCALE GENOMIC DNA]</scope>
    <source>
        <strain evidence="1 2">NR010</strain>
    </source>
</reference>
<accession>A0A3E1IZB3</accession>
<protein>
    <submittedName>
        <fullName evidence="1">Uncharacterized protein</fullName>
    </submittedName>
</protein>
<proteinExistence type="predicted"/>
<evidence type="ECO:0000313" key="2">
    <source>
        <dbReference type="Proteomes" id="UP000259221"/>
    </source>
</evidence>
<evidence type="ECO:0000313" key="1">
    <source>
        <dbReference type="EMBL" id="RFD78353.1"/>
    </source>
</evidence>
<dbReference type="AlphaFoldDB" id="A0A3E1IZB3"/>
<gene>
    <name evidence="1" type="ORF">AXE77_05645</name>
</gene>
<name>A0A3E1IZB3_GARVA</name>